<name>A0ABV6ESR5_9BRAD</name>
<sequence length="106" mass="11694">MIDPGQLTTRLTLEAPVDSDDGQGGVTRSYAAQAVLWAQLAPHPARDHVTADDARAVQRVTITLRGGLALSRAHRFSDGPRTYRIVSWRARERGAWLEIDTESELT</sequence>
<feature type="region of interest" description="Disordered" evidence="1">
    <location>
        <begin position="1"/>
        <end position="25"/>
    </location>
</feature>
<dbReference type="Pfam" id="PF05521">
    <property type="entry name" value="Phage_HCP"/>
    <property type="match status" value="1"/>
</dbReference>
<gene>
    <name evidence="2" type="ORF">ACFFJ6_12290</name>
</gene>
<comment type="caution">
    <text evidence="2">The sequence shown here is derived from an EMBL/GenBank/DDBJ whole genome shotgun (WGS) entry which is preliminary data.</text>
</comment>
<feature type="compositionally biased region" description="Polar residues" evidence="1">
    <location>
        <begin position="1"/>
        <end position="11"/>
    </location>
</feature>
<accession>A0ABV6ESR5</accession>
<keyword evidence="3" id="KW-1185">Reference proteome</keyword>
<dbReference type="InterPro" id="IPR038666">
    <property type="entry name" value="SSP1_head-tail_sf"/>
</dbReference>
<dbReference type="Proteomes" id="UP001589775">
    <property type="component" value="Unassembled WGS sequence"/>
</dbReference>
<dbReference type="InterPro" id="IPR008767">
    <property type="entry name" value="Phage_SPP1_head-tail_adaptor"/>
</dbReference>
<organism evidence="2 3">
    <name type="scientific">Rhodopseudomonas telluris</name>
    <dbReference type="NCBI Taxonomy" id="644215"/>
    <lineage>
        <taxon>Bacteria</taxon>
        <taxon>Pseudomonadati</taxon>
        <taxon>Pseudomonadota</taxon>
        <taxon>Alphaproteobacteria</taxon>
        <taxon>Hyphomicrobiales</taxon>
        <taxon>Nitrobacteraceae</taxon>
        <taxon>Rhodopseudomonas</taxon>
    </lineage>
</organism>
<dbReference type="EMBL" id="JBHLWM010000005">
    <property type="protein sequence ID" value="MFC0241255.1"/>
    <property type="molecule type" value="Genomic_DNA"/>
</dbReference>
<protein>
    <submittedName>
        <fullName evidence="2">Head-tail adaptor protein</fullName>
    </submittedName>
</protein>
<evidence type="ECO:0000256" key="1">
    <source>
        <dbReference type="SAM" id="MobiDB-lite"/>
    </source>
</evidence>
<reference evidence="2 3" key="1">
    <citation type="submission" date="2024-09" db="EMBL/GenBank/DDBJ databases">
        <authorList>
            <person name="Sun Q."/>
            <person name="Mori K."/>
        </authorList>
    </citation>
    <scope>NUCLEOTIDE SEQUENCE [LARGE SCALE GENOMIC DNA]</scope>
    <source>
        <strain evidence="2 3">KCTC 23279</strain>
    </source>
</reference>
<proteinExistence type="predicted"/>
<evidence type="ECO:0000313" key="2">
    <source>
        <dbReference type="EMBL" id="MFC0241255.1"/>
    </source>
</evidence>
<dbReference type="Gene3D" id="2.40.10.270">
    <property type="entry name" value="Bacteriophage SPP1 head-tail adaptor protein"/>
    <property type="match status" value="1"/>
</dbReference>
<evidence type="ECO:0000313" key="3">
    <source>
        <dbReference type="Proteomes" id="UP001589775"/>
    </source>
</evidence>
<dbReference type="RefSeq" id="WP_378388033.1">
    <property type="nucleotide sequence ID" value="NZ_JBHLWM010000005.1"/>
</dbReference>